<accession>A0ABV6LR01</accession>
<comment type="caution">
    <text evidence="1">The sequence shown here is derived from an EMBL/GenBank/DDBJ whole genome shotgun (WGS) entry which is preliminary data.</text>
</comment>
<dbReference type="RefSeq" id="WP_377349272.1">
    <property type="nucleotide sequence ID" value="NZ_JBHLTP010000011.1"/>
</dbReference>
<gene>
    <name evidence="1" type="ORF">ACFFGV_14790</name>
</gene>
<sequence>MRFKWIGSMVMIILVLTGLFAYQEGNSDVYEGMSIIPEEEEDIPLYEGLTPKRNTYVIEGNQVDTLYSYYIKELSNAGWKLAMEDRRESSFRSVWEKEEFSGELNVRAHYEKTKGQTAMVFDHHPSMSTTTWIEQPPSSMCVYVQASDENCTAIKDPRHINDLMHIINQAIDVEHQSYQTGYEKSELDAGGQSIMVYHAQGKPLYFESEQGMKMMKPESDFFELTNIPH</sequence>
<evidence type="ECO:0000313" key="2">
    <source>
        <dbReference type="Proteomes" id="UP001589836"/>
    </source>
</evidence>
<protein>
    <recommendedName>
        <fullName evidence="3">DUF3298 domain-containing protein</fullName>
    </recommendedName>
</protein>
<organism evidence="1 2">
    <name type="scientific">Pontibacillus salicampi</name>
    <dbReference type="NCBI Taxonomy" id="1449801"/>
    <lineage>
        <taxon>Bacteria</taxon>
        <taxon>Bacillati</taxon>
        <taxon>Bacillota</taxon>
        <taxon>Bacilli</taxon>
        <taxon>Bacillales</taxon>
        <taxon>Bacillaceae</taxon>
        <taxon>Pontibacillus</taxon>
    </lineage>
</organism>
<dbReference type="Proteomes" id="UP001589836">
    <property type="component" value="Unassembled WGS sequence"/>
</dbReference>
<evidence type="ECO:0008006" key="3">
    <source>
        <dbReference type="Google" id="ProtNLM"/>
    </source>
</evidence>
<name>A0ABV6LR01_9BACI</name>
<dbReference type="EMBL" id="JBHLTP010000011">
    <property type="protein sequence ID" value="MFC0524843.1"/>
    <property type="molecule type" value="Genomic_DNA"/>
</dbReference>
<evidence type="ECO:0000313" key="1">
    <source>
        <dbReference type="EMBL" id="MFC0524843.1"/>
    </source>
</evidence>
<keyword evidence="2" id="KW-1185">Reference proteome</keyword>
<proteinExistence type="predicted"/>
<reference evidence="1 2" key="1">
    <citation type="submission" date="2024-09" db="EMBL/GenBank/DDBJ databases">
        <authorList>
            <person name="Sun Q."/>
            <person name="Mori K."/>
        </authorList>
    </citation>
    <scope>NUCLEOTIDE SEQUENCE [LARGE SCALE GENOMIC DNA]</scope>
    <source>
        <strain evidence="1 2">NCAIM B.02529</strain>
    </source>
</reference>